<dbReference type="InterPro" id="IPR016072">
    <property type="entry name" value="Skp1_comp_dimer"/>
</dbReference>
<evidence type="ECO:0000256" key="4">
    <source>
        <dbReference type="PIRNR" id="PIRNR028729"/>
    </source>
</evidence>
<dbReference type="SUPFAM" id="SSF81382">
    <property type="entry name" value="Skp1 dimerisation domain-like"/>
    <property type="match status" value="1"/>
</dbReference>
<dbReference type="Gene3D" id="3.30.710.10">
    <property type="entry name" value="Potassium Channel Kv1.1, Chain A"/>
    <property type="match status" value="1"/>
</dbReference>
<comment type="subunit">
    <text evidence="4">Part of a SCF (SKP1-cullin-F-box) protein ligase complex.</text>
</comment>
<proteinExistence type="inferred from homology"/>
<evidence type="ECO:0000259" key="6">
    <source>
        <dbReference type="Pfam" id="PF01466"/>
    </source>
</evidence>
<dbReference type="InterPro" id="IPR011333">
    <property type="entry name" value="SKP1/BTB/POZ_sf"/>
</dbReference>
<dbReference type="AlphaFoldDB" id="A0AAD5ZNS2"/>
<dbReference type="EMBL" id="JAMRDG010000001">
    <property type="protein sequence ID" value="KAJ3701297.1"/>
    <property type="molecule type" value="Genomic_DNA"/>
</dbReference>
<feature type="domain" description="SKP1 component POZ" evidence="7">
    <location>
        <begin position="9"/>
        <end position="67"/>
    </location>
</feature>
<dbReference type="InterPro" id="IPR016073">
    <property type="entry name" value="Skp1_comp_POZ"/>
</dbReference>
<dbReference type="InterPro" id="IPR016897">
    <property type="entry name" value="SKP1"/>
</dbReference>
<dbReference type="InterPro" id="IPR001232">
    <property type="entry name" value="SKP1-like"/>
</dbReference>
<feature type="compositionally biased region" description="Basic and acidic residues" evidence="5">
    <location>
        <begin position="96"/>
        <end position="111"/>
    </location>
</feature>
<comment type="function">
    <text evidence="4">Involved in ubiquitination and subsequent proteasomal degradation of target proteins. Together with CUL1, RBX1 and a F-box protein, it forms a SCF E3 ubiquitin ligase complex. The functional specificity of this complex depends on the type of F-box protein. In the SCF complex, it serves as an adapter that links the F-box protein to CUL1.</text>
</comment>
<dbReference type="InterPro" id="IPR036296">
    <property type="entry name" value="SKP1-like_dim_sf"/>
</dbReference>
<sequence>MASSSTTNTITLTSSDGEEFVVDDKVARECVTIRNMMDDDCVITNFPLPNVTSKTLSKVIEYCQKHVAEAEKAAAAPIPETAEEGSSSAPAASKASNKDFGEGSSSARDEAITETSEEESPFAKAAAKAKKDLENWDKAFINVDNEILHDVILAANYLNVAGLFDLACRAVADQIKGKHPEVIRQIFNIKNDFSPEEEEEIRRENGWAFE</sequence>
<feature type="region of interest" description="Disordered" evidence="5">
    <location>
        <begin position="74"/>
        <end position="123"/>
    </location>
</feature>
<name>A0AAD5ZNS2_9POAL</name>
<dbReference type="PANTHER" id="PTHR11165">
    <property type="entry name" value="SKP1"/>
    <property type="match status" value="1"/>
</dbReference>
<dbReference type="CDD" id="cd18322">
    <property type="entry name" value="BTB_POZ_SKP1"/>
    <property type="match status" value="1"/>
</dbReference>
<gene>
    <name evidence="8" type="ORF">LUZ61_005002</name>
</gene>
<evidence type="ECO:0000256" key="2">
    <source>
        <dbReference type="ARBA" id="ARBA00009993"/>
    </source>
</evidence>
<dbReference type="Proteomes" id="UP001210211">
    <property type="component" value="Unassembled WGS sequence"/>
</dbReference>
<evidence type="ECO:0000313" key="9">
    <source>
        <dbReference type="Proteomes" id="UP001210211"/>
    </source>
</evidence>
<evidence type="ECO:0000313" key="8">
    <source>
        <dbReference type="EMBL" id="KAJ3701297.1"/>
    </source>
</evidence>
<dbReference type="PIRSF" id="PIRSF028729">
    <property type="entry name" value="E3_ubiquit_lig_SCF_Skp"/>
    <property type="match status" value="1"/>
</dbReference>
<evidence type="ECO:0000256" key="3">
    <source>
        <dbReference type="ARBA" id="ARBA00022786"/>
    </source>
</evidence>
<accession>A0AAD5ZNS2</accession>
<evidence type="ECO:0000256" key="5">
    <source>
        <dbReference type="SAM" id="MobiDB-lite"/>
    </source>
</evidence>
<comment type="caution">
    <text evidence="8">The sequence shown here is derived from an EMBL/GenBank/DDBJ whole genome shotgun (WGS) entry which is preliminary data.</text>
</comment>
<reference evidence="8 9" key="1">
    <citation type="journal article" date="2022" name="Cell">
        <title>Repeat-based holocentromeres influence genome architecture and karyotype evolution.</title>
        <authorList>
            <person name="Hofstatter P.G."/>
            <person name="Thangavel G."/>
            <person name="Lux T."/>
            <person name="Neumann P."/>
            <person name="Vondrak T."/>
            <person name="Novak P."/>
            <person name="Zhang M."/>
            <person name="Costa L."/>
            <person name="Castellani M."/>
            <person name="Scott A."/>
            <person name="Toegelov H."/>
            <person name="Fuchs J."/>
            <person name="Mata-Sucre Y."/>
            <person name="Dias Y."/>
            <person name="Vanzela A.L.L."/>
            <person name="Huettel B."/>
            <person name="Almeida C.C.S."/>
            <person name="Simkova H."/>
            <person name="Souza G."/>
            <person name="Pedrosa-Harand A."/>
            <person name="Macas J."/>
            <person name="Mayer K.F.X."/>
            <person name="Houben A."/>
            <person name="Marques A."/>
        </authorList>
    </citation>
    <scope>NUCLEOTIDE SEQUENCE [LARGE SCALE GENOMIC DNA]</scope>
    <source>
        <strain evidence="8">RhyTen1mFocal</strain>
    </source>
</reference>
<dbReference type="GO" id="GO:0009867">
    <property type="term" value="P:jasmonic acid mediated signaling pathway"/>
    <property type="evidence" value="ECO:0007669"/>
    <property type="project" value="UniProtKB-ARBA"/>
</dbReference>
<dbReference type="SMART" id="SM00512">
    <property type="entry name" value="Skp1"/>
    <property type="match status" value="1"/>
</dbReference>
<comment type="pathway">
    <text evidence="1 4">Protein modification; protein ubiquitination.</text>
</comment>
<evidence type="ECO:0000256" key="1">
    <source>
        <dbReference type="ARBA" id="ARBA00004906"/>
    </source>
</evidence>
<evidence type="ECO:0000259" key="7">
    <source>
        <dbReference type="Pfam" id="PF03931"/>
    </source>
</evidence>
<keyword evidence="9" id="KW-1185">Reference proteome</keyword>
<dbReference type="Pfam" id="PF01466">
    <property type="entry name" value="Skp1"/>
    <property type="match status" value="1"/>
</dbReference>
<organism evidence="8 9">
    <name type="scientific">Rhynchospora tenuis</name>
    <dbReference type="NCBI Taxonomy" id="198213"/>
    <lineage>
        <taxon>Eukaryota</taxon>
        <taxon>Viridiplantae</taxon>
        <taxon>Streptophyta</taxon>
        <taxon>Embryophyta</taxon>
        <taxon>Tracheophyta</taxon>
        <taxon>Spermatophyta</taxon>
        <taxon>Magnoliopsida</taxon>
        <taxon>Liliopsida</taxon>
        <taxon>Poales</taxon>
        <taxon>Cyperaceae</taxon>
        <taxon>Cyperoideae</taxon>
        <taxon>Rhynchosporeae</taxon>
        <taxon>Rhynchospora</taxon>
    </lineage>
</organism>
<feature type="domain" description="SKP1 component dimerisation" evidence="6">
    <location>
        <begin position="162"/>
        <end position="208"/>
    </location>
</feature>
<dbReference type="GO" id="GO:0016567">
    <property type="term" value="P:protein ubiquitination"/>
    <property type="evidence" value="ECO:0007669"/>
    <property type="project" value="UniProtKB-UniRule"/>
</dbReference>
<dbReference type="Pfam" id="PF03931">
    <property type="entry name" value="Skp1_POZ"/>
    <property type="match status" value="1"/>
</dbReference>
<dbReference type="SUPFAM" id="SSF54695">
    <property type="entry name" value="POZ domain"/>
    <property type="match status" value="1"/>
</dbReference>
<dbReference type="GO" id="GO:0006511">
    <property type="term" value="P:ubiquitin-dependent protein catabolic process"/>
    <property type="evidence" value="ECO:0007669"/>
    <property type="project" value="InterPro"/>
</dbReference>
<keyword evidence="3 4" id="KW-0833">Ubl conjugation pathway</keyword>
<protein>
    <recommendedName>
        <fullName evidence="4">SKP1-like protein</fullName>
    </recommendedName>
</protein>
<feature type="compositionally biased region" description="Low complexity" evidence="5">
    <location>
        <begin position="74"/>
        <end position="95"/>
    </location>
</feature>
<comment type="similarity">
    <text evidence="2 4">Belongs to the SKP1 family.</text>
</comment>